<dbReference type="AlphaFoldDB" id="A0A494VMN2"/>
<dbReference type="KEGG" id="muh:HYN43_011660"/>
<accession>A0A494VMN2</accession>
<evidence type="ECO:0000313" key="1">
    <source>
        <dbReference type="EMBL" id="AYL95904.1"/>
    </source>
</evidence>
<proteinExistence type="predicted"/>
<protein>
    <recommendedName>
        <fullName evidence="3">DUF3352 domain-containing protein</fullName>
    </recommendedName>
</protein>
<dbReference type="RefSeq" id="WP_119409514.1">
    <property type="nucleotide sequence ID" value="NZ_CP032869.1"/>
</dbReference>
<gene>
    <name evidence="1" type="ORF">HYN43_011660</name>
</gene>
<evidence type="ECO:0008006" key="3">
    <source>
        <dbReference type="Google" id="ProtNLM"/>
    </source>
</evidence>
<dbReference type="EMBL" id="CP032869">
    <property type="protein sequence ID" value="AYL95904.1"/>
    <property type="molecule type" value="Genomic_DNA"/>
</dbReference>
<name>A0A494VMN2_9SPHI</name>
<reference evidence="1 2" key="1">
    <citation type="submission" date="2018-10" db="EMBL/GenBank/DDBJ databases">
        <title>Genome sequencing of Mucilaginibacter sp. HYN0043.</title>
        <authorList>
            <person name="Kim M."/>
            <person name="Yi H."/>
        </authorList>
    </citation>
    <scope>NUCLEOTIDE SEQUENCE [LARGE SCALE GENOMIC DNA]</scope>
    <source>
        <strain evidence="1 2">HYN0043</strain>
    </source>
</reference>
<evidence type="ECO:0000313" key="2">
    <source>
        <dbReference type="Proteomes" id="UP000270046"/>
    </source>
</evidence>
<sequence length="527" mass="59593">MKRLIATTIFLIIATVLVTVLYFKNLSPPGVRTGEVMHSIPANAVAIFEFNNEKGFYDIFNGSALLKNFVGEEKLSDLDTLRKLLIASPQLNQFFDGQNIFVSLHPANNEDINLLITARASKTFNAAMFTTLTGAAKSALQIAPMQIAASQGYNIFIKQLDKHFYILKKGGNIFSGSFSKDLIDHSAIEDKNKNNFVPLPEQQNANSLAELYVNYSQFDPLFNQLFFNKNTDIFKSFRLLPAFGALTLNYKSDALMFNGFSKQQGNATSYLNLFLAQQPIVNHLKDIFPSTTAYSTSFAISDAVKFTSDLANWQNKAGVGAERDKLLADVKANAGLFLQPEFDNLLGNEFAVVTTRYFEKFAIISVKDGTKLLPLMMNISNMVTDKVGQFNYEKLPFFLLGDAFSIFRKPYFIILDNYLVLAASVSELESYYDTYINRKFIGKTDQFTRFDNLLAERSNVAFFVHFKNMQPILKRDLKPAFFDDFENSRYGWKNYYAAAYQLATSDKEFYTNFCMQLSIPDSSAIKN</sequence>
<dbReference type="OrthoDB" id="1093345at2"/>
<keyword evidence="2" id="KW-1185">Reference proteome</keyword>
<dbReference type="Proteomes" id="UP000270046">
    <property type="component" value="Chromosome"/>
</dbReference>
<organism evidence="1 2">
    <name type="scientific">Mucilaginibacter celer</name>
    <dbReference type="NCBI Taxonomy" id="2305508"/>
    <lineage>
        <taxon>Bacteria</taxon>
        <taxon>Pseudomonadati</taxon>
        <taxon>Bacteroidota</taxon>
        <taxon>Sphingobacteriia</taxon>
        <taxon>Sphingobacteriales</taxon>
        <taxon>Sphingobacteriaceae</taxon>
        <taxon>Mucilaginibacter</taxon>
    </lineage>
</organism>